<proteinExistence type="predicted"/>
<comment type="caution">
    <text evidence="1">The sequence shown here is derived from an EMBL/GenBank/DDBJ whole genome shotgun (WGS) entry which is preliminary data.</text>
</comment>
<evidence type="ECO:0000313" key="1">
    <source>
        <dbReference type="EMBL" id="KAG0022703.1"/>
    </source>
</evidence>
<reference evidence="1" key="1">
    <citation type="journal article" date="2020" name="Fungal Divers.">
        <title>Resolving the Mortierellaceae phylogeny through synthesis of multi-gene phylogenetics and phylogenomics.</title>
        <authorList>
            <person name="Vandepol N."/>
            <person name="Liber J."/>
            <person name="Desiro A."/>
            <person name="Na H."/>
            <person name="Kennedy M."/>
            <person name="Barry K."/>
            <person name="Grigoriev I.V."/>
            <person name="Miller A.N."/>
            <person name="O'Donnell K."/>
            <person name="Stajich J.E."/>
            <person name="Bonito G."/>
        </authorList>
    </citation>
    <scope>NUCLEOTIDE SEQUENCE</scope>
    <source>
        <strain evidence="1">NRRL 2769</strain>
    </source>
</reference>
<accession>A0A9P6N3I0</accession>
<gene>
    <name evidence="1" type="ORF">BGZ80_011438</name>
</gene>
<sequence length="90" mass="9116">MASSDGPYVATSISTKTINQFSVSHGDASVSGQEHTDQVSPGADGVLWLGPVDLTIGATKDSSSGLSRVHASSVLTLETLSITIGGGDFH</sequence>
<organism evidence="1 2">
    <name type="scientific">Entomortierella chlamydospora</name>
    <dbReference type="NCBI Taxonomy" id="101097"/>
    <lineage>
        <taxon>Eukaryota</taxon>
        <taxon>Fungi</taxon>
        <taxon>Fungi incertae sedis</taxon>
        <taxon>Mucoromycota</taxon>
        <taxon>Mortierellomycotina</taxon>
        <taxon>Mortierellomycetes</taxon>
        <taxon>Mortierellales</taxon>
        <taxon>Mortierellaceae</taxon>
        <taxon>Entomortierella</taxon>
    </lineage>
</organism>
<dbReference type="EMBL" id="JAAAID010000092">
    <property type="protein sequence ID" value="KAG0022703.1"/>
    <property type="molecule type" value="Genomic_DNA"/>
</dbReference>
<name>A0A9P6N3I0_9FUNG</name>
<dbReference type="Proteomes" id="UP000703661">
    <property type="component" value="Unassembled WGS sequence"/>
</dbReference>
<dbReference type="AlphaFoldDB" id="A0A9P6N3I0"/>
<keyword evidence="2" id="KW-1185">Reference proteome</keyword>
<protein>
    <submittedName>
        <fullName evidence="1">Uncharacterized protein</fullName>
    </submittedName>
</protein>
<evidence type="ECO:0000313" key="2">
    <source>
        <dbReference type="Proteomes" id="UP000703661"/>
    </source>
</evidence>